<feature type="compositionally biased region" description="Low complexity" evidence="2">
    <location>
        <begin position="1181"/>
        <end position="1207"/>
    </location>
</feature>
<dbReference type="Proteomes" id="UP001430953">
    <property type="component" value="Unassembled WGS sequence"/>
</dbReference>
<name>A0AAW2GFE5_9HYME</name>
<sequence>MQNFDDLDIEGRNPSHLSEEDKEKEEYDRKRIMRCSVTAEDGALRPVYSETEDGDIWCHICNVALFGAHKLISHNLCNRHKMKLDEWPYPVMLWSKRPDVAKMITPVQSATISDTLAPGEPVPPGMEDQITRTTSIQMSLDRHQSSPLVGLEYLLELVDNDSCEPSYTCVLCDKRGDPRTVMAHITSYNHRITYLNRHFPTISRAITELPRTTNYKRGANEISVLVARRIEEKFGRMKPQLVEKAQFEKNKMQYIKRVYQDVHFRETSECTFMEVYDVRWVTNFEEKMAEVNGNVRKKDSPDKKIDDRNKKEEKKKEKSPKRIDSKGEITKSGFKMRIVNKDKMNLRKTSPKPEEEVKKSPKRPSDDTKSLSSLSSISSSPSPSRSRSRSPNRNKKRSSIERSTGKYRSSIRRSRERVRARSRSRSRSRSLQPLRERDKWDKYREQIRRAEETLDRALKFHEKNPEKHPSYPDEWKKFWNRRYKELQAEGSDPSKHDFKPEWIEFWNKRMREIHNEQLQQRKEEIRKRLELPEDKPPKKWVPPPRRDRVQEREREHERERSPAKRSRHHVESEDEIEYVGTKTVVKPDYYDRHDVRERDYLYSSYLHGRGSVYSHTYPSRTRPIYYATPYPVKDKSPTSAVPLAPVKEEVLPEDLEVVALLRLLTALEGQLGSLGPKIVSFLSKALAAEKAKPNSAEELLYDEEVSVLFETVKEKLKGQLFAGMVEKMAVSATKTAIQNIAKLLHKTSESKKRLEEEKKKKERELLEAAKPVTNYVNRTTYSRPIEITTPAIKSEPVSVPGVGTVDKVAIAQQIAAALVAQGRSNVSQEELETLINAVVGMAEASKHSDKPVTTADFVKGLTNYGTITPRVTTEPIKLITIEPAQPSTKLERPENLSDFELKLKLQKFKDLSTEEQHSLISSLKKLEASDPIRVEKLRHFVNLGMTIPSTSVTIKSLSPDIEIISKVKKSSSPFSTRKGNQNPTDDEDKWKPKLDMFAEEDDDMQKKKDDDKNKIKTIELSDDDDDYPYEDIYKAANKNVSESEKAKKSHITFSKSPISWSRSRSRSRSPPARQKETTKTNDPNAILNETKRLIANIMCDLPNKYVPKSLSLSGEKIEPKQKSKEPAPPGSMPFYNQDFHLNNQSRTQEQPMTYPNMQNQQFSNYPPQPQMFPNNSGYMDNGYNYQGYGNPVNQGQYGGPPNQYPQQAYGSYGAPQPAPQPNYVQQPPSQQYDLYMQQQRFY</sequence>
<organism evidence="3 4">
    <name type="scientific">Cardiocondyla obscurior</name>
    <dbReference type="NCBI Taxonomy" id="286306"/>
    <lineage>
        <taxon>Eukaryota</taxon>
        <taxon>Metazoa</taxon>
        <taxon>Ecdysozoa</taxon>
        <taxon>Arthropoda</taxon>
        <taxon>Hexapoda</taxon>
        <taxon>Insecta</taxon>
        <taxon>Pterygota</taxon>
        <taxon>Neoptera</taxon>
        <taxon>Endopterygota</taxon>
        <taxon>Hymenoptera</taxon>
        <taxon>Apocrita</taxon>
        <taxon>Aculeata</taxon>
        <taxon>Formicoidea</taxon>
        <taxon>Formicidae</taxon>
        <taxon>Myrmicinae</taxon>
        <taxon>Cardiocondyla</taxon>
    </lineage>
</organism>
<feature type="compositionally biased region" description="Basic residues" evidence="2">
    <location>
        <begin position="386"/>
        <end position="397"/>
    </location>
</feature>
<feature type="compositionally biased region" description="Basic and acidic residues" evidence="2">
    <location>
        <begin position="339"/>
        <end position="369"/>
    </location>
</feature>
<evidence type="ECO:0000313" key="3">
    <source>
        <dbReference type="EMBL" id="KAL0126936.1"/>
    </source>
</evidence>
<dbReference type="AlphaFoldDB" id="A0AAW2GFE5"/>
<protein>
    <submittedName>
        <fullName evidence="3">Uncharacterized protein</fullName>
    </submittedName>
</protein>
<feature type="compositionally biased region" description="Low complexity" evidence="2">
    <location>
        <begin position="1054"/>
        <end position="1072"/>
    </location>
</feature>
<feature type="compositionally biased region" description="Basic and acidic residues" evidence="2">
    <location>
        <begin position="434"/>
        <end position="443"/>
    </location>
</feature>
<feature type="compositionally biased region" description="Basic and acidic residues" evidence="2">
    <location>
        <begin position="526"/>
        <end position="537"/>
    </location>
</feature>
<feature type="compositionally biased region" description="Basic and acidic residues" evidence="2">
    <location>
        <begin position="9"/>
        <end position="25"/>
    </location>
</feature>
<accession>A0AAW2GFE5</accession>
<feature type="compositionally biased region" description="Low complexity" evidence="2">
    <location>
        <begin position="370"/>
        <end position="385"/>
    </location>
</feature>
<feature type="compositionally biased region" description="Basic and acidic residues" evidence="2">
    <location>
        <begin position="544"/>
        <end position="562"/>
    </location>
</feature>
<feature type="region of interest" description="Disordered" evidence="2">
    <location>
        <begin position="1040"/>
        <end position="1087"/>
    </location>
</feature>
<feature type="region of interest" description="Disordered" evidence="2">
    <location>
        <begin position="969"/>
        <end position="992"/>
    </location>
</feature>
<feature type="coiled-coil region" evidence="1">
    <location>
        <begin position="737"/>
        <end position="771"/>
    </location>
</feature>
<feature type="compositionally biased region" description="Polar residues" evidence="2">
    <location>
        <begin position="973"/>
        <end position="983"/>
    </location>
</feature>
<evidence type="ECO:0000313" key="4">
    <source>
        <dbReference type="Proteomes" id="UP001430953"/>
    </source>
</evidence>
<dbReference type="EMBL" id="JADYXP020000004">
    <property type="protein sequence ID" value="KAL0126936.1"/>
    <property type="molecule type" value="Genomic_DNA"/>
</dbReference>
<feature type="compositionally biased region" description="Basic and acidic residues" evidence="2">
    <location>
        <begin position="1115"/>
        <end position="1125"/>
    </location>
</feature>
<feature type="compositionally biased region" description="Basic and acidic residues" evidence="2">
    <location>
        <begin position="296"/>
        <end position="329"/>
    </location>
</feature>
<feature type="region of interest" description="Disordered" evidence="2">
    <location>
        <begin position="1112"/>
        <end position="1230"/>
    </location>
</feature>
<reference evidence="3 4" key="1">
    <citation type="submission" date="2023-03" db="EMBL/GenBank/DDBJ databases">
        <title>High recombination rates correlate with genetic variation in Cardiocondyla obscurior ants.</title>
        <authorList>
            <person name="Errbii M."/>
        </authorList>
    </citation>
    <scope>NUCLEOTIDE SEQUENCE [LARGE SCALE GENOMIC DNA]</scope>
    <source>
        <strain evidence="3">Alpha-2009</strain>
        <tissue evidence="3">Whole body</tissue>
    </source>
</reference>
<evidence type="ECO:0000256" key="2">
    <source>
        <dbReference type="SAM" id="MobiDB-lite"/>
    </source>
</evidence>
<evidence type="ECO:0000256" key="1">
    <source>
        <dbReference type="SAM" id="Coils"/>
    </source>
</evidence>
<feature type="region of interest" description="Disordered" evidence="2">
    <location>
        <begin position="526"/>
        <end position="574"/>
    </location>
</feature>
<keyword evidence="4" id="KW-1185">Reference proteome</keyword>
<proteinExistence type="predicted"/>
<feature type="compositionally biased region" description="Basic residues" evidence="2">
    <location>
        <begin position="409"/>
        <end position="428"/>
    </location>
</feature>
<gene>
    <name evidence="3" type="ORF">PUN28_005341</name>
</gene>
<feature type="region of interest" description="Disordered" evidence="2">
    <location>
        <begin position="1"/>
        <end position="25"/>
    </location>
</feature>
<feature type="region of interest" description="Disordered" evidence="2">
    <location>
        <begin position="292"/>
        <end position="443"/>
    </location>
</feature>
<keyword evidence="1" id="KW-0175">Coiled coil</keyword>
<comment type="caution">
    <text evidence="3">The sequence shown here is derived from an EMBL/GenBank/DDBJ whole genome shotgun (WGS) entry which is preliminary data.</text>
</comment>
<feature type="compositionally biased region" description="Polar residues" evidence="2">
    <location>
        <begin position="1139"/>
        <end position="1178"/>
    </location>
</feature>